<dbReference type="CDD" id="cd23659">
    <property type="entry name" value="USP_At3g01520-like"/>
    <property type="match status" value="2"/>
</dbReference>
<name>A0A1I4CCH8_9ACTN</name>
<dbReference type="PANTHER" id="PTHR31964">
    <property type="entry name" value="ADENINE NUCLEOTIDE ALPHA HYDROLASES-LIKE SUPERFAMILY PROTEIN"/>
    <property type="match status" value="1"/>
</dbReference>
<reference evidence="4 5" key="1">
    <citation type="submission" date="2016-10" db="EMBL/GenBank/DDBJ databases">
        <authorList>
            <person name="de Groot N.N."/>
        </authorList>
    </citation>
    <scope>NUCLEOTIDE SEQUENCE [LARGE SCALE GENOMIC DNA]</scope>
    <source>
        <strain evidence="4 5">DSM 45317</strain>
    </source>
</reference>
<dbReference type="STRING" id="504800.SAMN04488085_103405"/>
<organism evidence="4 5">
    <name type="scientific">Geodermatophilus ruber</name>
    <dbReference type="NCBI Taxonomy" id="504800"/>
    <lineage>
        <taxon>Bacteria</taxon>
        <taxon>Bacillati</taxon>
        <taxon>Actinomycetota</taxon>
        <taxon>Actinomycetes</taxon>
        <taxon>Geodermatophilales</taxon>
        <taxon>Geodermatophilaceae</taxon>
        <taxon>Geodermatophilus</taxon>
    </lineage>
</organism>
<dbReference type="Gene3D" id="3.40.50.620">
    <property type="entry name" value="HUPs"/>
    <property type="match status" value="2"/>
</dbReference>
<proteinExistence type="inferred from homology"/>
<feature type="domain" description="UspA" evidence="3">
    <location>
        <begin position="107"/>
        <end position="251"/>
    </location>
</feature>
<comment type="similarity">
    <text evidence="1">Belongs to the universal stress protein A family.</text>
</comment>
<protein>
    <submittedName>
        <fullName evidence="4">Nucleotide-binding universal stress protein, UspA family</fullName>
    </submittedName>
</protein>
<dbReference type="InterPro" id="IPR006016">
    <property type="entry name" value="UspA"/>
</dbReference>
<evidence type="ECO:0000256" key="1">
    <source>
        <dbReference type="ARBA" id="ARBA00008791"/>
    </source>
</evidence>
<feature type="compositionally biased region" description="Basic and acidic residues" evidence="2">
    <location>
        <begin position="59"/>
        <end position="71"/>
    </location>
</feature>
<dbReference type="RefSeq" id="WP_177212689.1">
    <property type="nucleotide sequence ID" value="NZ_FOSW01000003.1"/>
</dbReference>
<feature type="region of interest" description="Disordered" evidence="2">
    <location>
        <begin position="1"/>
        <end position="105"/>
    </location>
</feature>
<evidence type="ECO:0000256" key="2">
    <source>
        <dbReference type="SAM" id="MobiDB-lite"/>
    </source>
</evidence>
<feature type="domain" description="UspA" evidence="3">
    <location>
        <begin position="261"/>
        <end position="401"/>
    </location>
</feature>
<evidence type="ECO:0000313" key="5">
    <source>
        <dbReference type="Proteomes" id="UP000199152"/>
    </source>
</evidence>
<dbReference type="AlphaFoldDB" id="A0A1I4CCH8"/>
<dbReference type="InterPro" id="IPR014729">
    <property type="entry name" value="Rossmann-like_a/b/a_fold"/>
</dbReference>
<accession>A0A1I4CCH8</accession>
<dbReference type="InParanoid" id="A0A1I4CCH8"/>
<feature type="compositionally biased region" description="Basic and acidic residues" evidence="2">
    <location>
        <begin position="9"/>
        <end position="40"/>
    </location>
</feature>
<dbReference type="PRINTS" id="PR01438">
    <property type="entry name" value="UNVRSLSTRESS"/>
</dbReference>
<dbReference type="SUPFAM" id="SSF52402">
    <property type="entry name" value="Adenine nucleotide alpha hydrolases-like"/>
    <property type="match status" value="2"/>
</dbReference>
<sequence length="421" mass="42908">MTPGAPAGPEDRGEQPRREPVEMSEAEKLAVQREARHDVAARGSRGDPLGLQHYLARARSGESRRPAEPDRPPPGAPGAAPSPAGTDSGTVPAGQPGPGGAAHRRPRVVVGMDGSSGARAALEAALVEAARRGAALDVVTAVPLATVWSGGAPVLGARVDAIRAHAARQAREQLGQVRGDEAIAAVPGVAAVDVQVRAAEGYPARVLLAAAEGAELLVVGNRGRGTVRSALLGSVALHCVSHAPCPVLVVHPAGAPERPLRVAAGVDGSAGSRAALAVAIEEAARVDGEVEVVAAYELADYWTDLEVVGSPPVEQIRDTVRDGVDGVVEQVLAGRTAAAPVPVIRRRVVQGSAGDTLVDRACGAYRLVVGSRGHGMLRGLLLGSVALHCAMRAPAPVLVVRPEHAGTQAEPPRPEPAMAGR</sequence>
<dbReference type="EMBL" id="FOSW01000003">
    <property type="protein sequence ID" value="SFK77731.1"/>
    <property type="molecule type" value="Genomic_DNA"/>
</dbReference>
<dbReference type="Proteomes" id="UP000199152">
    <property type="component" value="Unassembled WGS sequence"/>
</dbReference>
<dbReference type="InterPro" id="IPR006015">
    <property type="entry name" value="Universal_stress_UspA"/>
</dbReference>
<dbReference type="PANTHER" id="PTHR31964:SF113">
    <property type="entry name" value="USPA DOMAIN-CONTAINING PROTEIN"/>
    <property type="match status" value="1"/>
</dbReference>
<dbReference type="Pfam" id="PF00582">
    <property type="entry name" value="Usp"/>
    <property type="match status" value="2"/>
</dbReference>
<evidence type="ECO:0000313" key="4">
    <source>
        <dbReference type="EMBL" id="SFK77731.1"/>
    </source>
</evidence>
<keyword evidence="5" id="KW-1185">Reference proteome</keyword>
<gene>
    <name evidence="4" type="ORF">SAMN04488085_103405</name>
</gene>
<evidence type="ECO:0000259" key="3">
    <source>
        <dbReference type="Pfam" id="PF00582"/>
    </source>
</evidence>